<reference evidence="5 6" key="1">
    <citation type="journal article" date="2011" name="PLoS Genet.">
        <title>Finished genome of the fungal wheat pathogen Mycosphaerella graminicola reveals dispensome structure, chromosome plasticity, and stealth pathogenesis.</title>
        <authorList>
            <person name="Goodwin S.B."/>
            <person name="Ben M'barek S."/>
            <person name="Dhillon B."/>
            <person name="Wittenberg A.H.J."/>
            <person name="Crane C.F."/>
            <person name="Hane J.K."/>
            <person name="Foster A.J."/>
            <person name="Van der Lee T.A.J."/>
            <person name="Grimwood J."/>
            <person name="Aerts A."/>
            <person name="Antoniw J."/>
            <person name="Bailey A."/>
            <person name="Bluhm B."/>
            <person name="Bowler J."/>
            <person name="Bristow J."/>
            <person name="van der Burgt A."/>
            <person name="Canto-Canche B."/>
            <person name="Churchill A.C.L."/>
            <person name="Conde-Ferraez L."/>
            <person name="Cools H.J."/>
            <person name="Coutinho P.M."/>
            <person name="Csukai M."/>
            <person name="Dehal P."/>
            <person name="De Wit P."/>
            <person name="Donzelli B."/>
            <person name="van de Geest H.C."/>
            <person name="van Ham R.C.H.J."/>
            <person name="Hammond-Kosack K.E."/>
            <person name="Henrissat B."/>
            <person name="Kilian A."/>
            <person name="Kobayashi A.K."/>
            <person name="Koopmann E."/>
            <person name="Kourmpetis Y."/>
            <person name="Kuzniar A."/>
            <person name="Lindquist E."/>
            <person name="Lombard V."/>
            <person name="Maliepaard C."/>
            <person name="Martins N."/>
            <person name="Mehrabi R."/>
            <person name="Nap J.P.H."/>
            <person name="Ponomarenko A."/>
            <person name="Rudd J.J."/>
            <person name="Salamov A."/>
            <person name="Schmutz J."/>
            <person name="Schouten H.J."/>
            <person name="Shapiro H."/>
            <person name="Stergiopoulos I."/>
            <person name="Torriani S.F.F."/>
            <person name="Tu H."/>
            <person name="de Vries R.P."/>
            <person name="Waalwijk C."/>
            <person name="Ware S.B."/>
            <person name="Wiebenga A."/>
            <person name="Zwiers L.-H."/>
            <person name="Oliver R.P."/>
            <person name="Grigoriev I.V."/>
            <person name="Kema G.H.J."/>
        </authorList>
    </citation>
    <scope>NUCLEOTIDE SEQUENCE [LARGE SCALE GENOMIC DNA]</scope>
    <source>
        <strain evidence="6">CBS 115943 / IPO323</strain>
    </source>
</reference>
<evidence type="ECO:0008006" key="7">
    <source>
        <dbReference type="Google" id="ProtNLM"/>
    </source>
</evidence>
<dbReference type="SUPFAM" id="SSF48179">
    <property type="entry name" value="6-phosphogluconate dehydrogenase C-terminal domain-like"/>
    <property type="match status" value="1"/>
</dbReference>
<dbReference type="GO" id="GO:0050661">
    <property type="term" value="F:NADP binding"/>
    <property type="evidence" value="ECO:0007669"/>
    <property type="project" value="InterPro"/>
</dbReference>
<dbReference type="HOGENOM" id="CLU_052530_0_1_1"/>
<organism evidence="5 6">
    <name type="scientific">Zymoseptoria tritici (strain CBS 115943 / IPO323)</name>
    <name type="common">Speckled leaf blotch fungus</name>
    <name type="synonym">Septoria tritici</name>
    <dbReference type="NCBI Taxonomy" id="336722"/>
    <lineage>
        <taxon>Eukaryota</taxon>
        <taxon>Fungi</taxon>
        <taxon>Dikarya</taxon>
        <taxon>Ascomycota</taxon>
        <taxon>Pezizomycotina</taxon>
        <taxon>Dothideomycetes</taxon>
        <taxon>Dothideomycetidae</taxon>
        <taxon>Mycosphaerellales</taxon>
        <taxon>Mycosphaerellaceae</taxon>
        <taxon>Zymoseptoria</taxon>
    </lineage>
</organism>
<feature type="region of interest" description="Disordered" evidence="2">
    <location>
        <begin position="286"/>
        <end position="317"/>
    </location>
</feature>
<dbReference type="InterPro" id="IPR013328">
    <property type="entry name" value="6PGD_dom2"/>
</dbReference>
<name>F9WY28_ZYMTI</name>
<dbReference type="InterPro" id="IPR006115">
    <property type="entry name" value="6PGDH_NADP-bd"/>
</dbReference>
<gene>
    <name evidence="5" type="ORF">MYCGRDRAFT_66377</name>
</gene>
<sequence length="317" mass="34519">MPLATIGIVSIGDMGLGIAKLLMANDYTVTTNVSDRSQATKNRAANNSIGVVDSDLELVKTCDFVFSIVPPRDAIATAKRISQAASDAGSDGRTRPLYFFDLNAISPRSCREIQDICTQTAPDLKFVDGGIIGGPPKQQDDGTWSRPSIPMSGPYRLDEAQPSGKHLFDALNARHIKDTIGAATGLKMCYASLSKGFTALTVQSYTAAQNLGVLQELQAELDPSVRSRAERGIVSMPPKAYRWVNEMEQQIAETFEADGGFSREESIFRSVARVYEFIADGTDLGKEVTEDRQRGKTPEDFAALVTEGTERRKLKKD</sequence>
<feature type="domain" description="6-phosphogluconate dehydrogenase NADP-binding" evidence="3">
    <location>
        <begin position="5"/>
        <end position="137"/>
    </location>
</feature>
<dbReference type="KEGG" id="ztr:MYCGRDRAFT_66377"/>
<feature type="compositionally biased region" description="Basic and acidic residues" evidence="2">
    <location>
        <begin position="286"/>
        <end position="299"/>
    </location>
</feature>
<dbReference type="PANTHER" id="PTHR43580">
    <property type="entry name" value="OXIDOREDUCTASE GLYR1-RELATED"/>
    <property type="match status" value="1"/>
</dbReference>
<dbReference type="Gene3D" id="1.10.1040.10">
    <property type="entry name" value="N-(1-d-carboxylethyl)-l-norvaline Dehydrogenase, domain 2"/>
    <property type="match status" value="1"/>
</dbReference>
<dbReference type="EMBL" id="CM001196">
    <property type="protein sequence ID" value="EGP91358.1"/>
    <property type="molecule type" value="Genomic_DNA"/>
</dbReference>
<dbReference type="GeneID" id="13394939"/>
<evidence type="ECO:0000256" key="1">
    <source>
        <dbReference type="ARBA" id="ARBA00007598"/>
    </source>
</evidence>
<dbReference type="InterPro" id="IPR015814">
    <property type="entry name" value="Pgluconate_DH_NAD-bd_C"/>
</dbReference>
<keyword evidence="6" id="KW-1185">Reference proteome</keyword>
<dbReference type="OrthoDB" id="9988102at2759"/>
<evidence type="ECO:0000259" key="3">
    <source>
        <dbReference type="Pfam" id="PF03446"/>
    </source>
</evidence>
<dbReference type="InterPro" id="IPR051265">
    <property type="entry name" value="HIBADH-related_NP60_sf"/>
</dbReference>
<dbReference type="eggNOG" id="ENOG502RXGX">
    <property type="taxonomic scope" value="Eukaryota"/>
</dbReference>
<dbReference type="RefSeq" id="XP_003856382.1">
    <property type="nucleotide sequence ID" value="XM_003856334.1"/>
</dbReference>
<dbReference type="Pfam" id="PF03446">
    <property type="entry name" value="NAD_binding_2"/>
    <property type="match status" value="1"/>
</dbReference>
<dbReference type="Proteomes" id="UP000008062">
    <property type="component" value="Chromosome 1"/>
</dbReference>
<evidence type="ECO:0000313" key="6">
    <source>
        <dbReference type="Proteomes" id="UP000008062"/>
    </source>
</evidence>
<protein>
    <recommendedName>
        <fullName evidence="7">6-phosphogluconate dehydrogenase C-terminal domain-like protein</fullName>
    </recommendedName>
</protein>
<proteinExistence type="inferred from homology"/>
<dbReference type="InParanoid" id="F9WY28"/>
<dbReference type="SUPFAM" id="SSF51735">
    <property type="entry name" value="NAD(P)-binding Rossmann-fold domains"/>
    <property type="match status" value="1"/>
</dbReference>
<dbReference type="AlphaFoldDB" id="F9WY28"/>
<dbReference type="Pfam" id="PF09130">
    <property type="entry name" value="DUF1932"/>
    <property type="match status" value="1"/>
</dbReference>
<dbReference type="Gene3D" id="3.40.50.720">
    <property type="entry name" value="NAD(P)-binding Rossmann-like Domain"/>
    <property type="match status" value="1"/>
</dbReference>
<feature type="domain" description="Phosphogluconate dehydrogenase NAD-binding putative C-terminal" evidence="4">
    <location>
        <begin position="208"/>
        <end position="277"/>
    </location>
</feature>
<accession>F9WY28</accession>
<dbReference type="OMA" id="YAGINKG"/>
<dbReference type="InterPro" id="IPR036291">
    <property type="entry name" value="NAD(P)-bd_dom_sf"/>
</dbReference>
<dbReference type="STRING" id="336722.F9WY28"/>
<evidence type="ECO:0000313" key="5">
    <source>
        <dbReference type="EMBL" id="EGP91358.1"/>
    </source>
</evidence>
<dbReference type="InterPro" id="IPR008927">
    <property type="entry name" value="6-PGluconate_DH-like_C_sf"/>
</dbReference>
<dbReference type="PANTHER" id="PTHR43580:SF2">
    <property type="entry name" value="CYTOKINE-LIKE NUCLEAR FACTOR N-PAC"/>
    <property type="match status" value="1"/>
</dbReference>
<evidence type="ECO:0000259" key="4">
    <source>
        <dbReference type="Pfam" id="PF09130"/>
    </source>
</evidence>
<comment type="similarity">
    <text evidence="1">Belongs to the HIBADH-related family. NP60 subfamily.</text>
</comment>
<evidence type="ECO:0000256" key="2">
    <source>
        <dbReference type="SAM" id="MobiDB-lite"/>
    </source>
</evidence>